<dbReference type="Pfam" id="PF08583">
    <property type="entry name" value="Cmc1"/>
    <property type="match status" value="1"/>
</dbReference>
<evidence type="ECO:0000256" key="4">
    <source>
        <dbReference type="SAM" id="MobiDB-lite"/>
    </source>
</evidence>
<proteinExistence type="inferred from homology"/>
<dbReference type="GO" id="GO:0005739">
    <property type="term" value="C:mitochondrion"/>
    <property type="evidence" value="ECO:0007669"/>
    <property type="project" value="UniProtKB-SubCell"/>
</dbReference>
<accession>A0A7S2YZ43</accession>
<feature type="compositionally biased region" description="Low complexity" evidence="4">
    <location>
        <begin position="1"/>
        <end position="19"/>
    </location>
</feature>
<protein>
    <recommendedName>
        <fullName evidence="3">COX assembly mitochondrial protein</fullName>
    </recommendedName>
</protein>
<keyword evidence="3" id="KW-0496">Mitochondrion</keyword>
<keyword evidence="2" id="KW-1015">Disulfide bond</keyword>
<evidence type="ECO:0000313" key="5">
    <source>
        <dbReference type="EMBL" id="CAE0013483.1"/>
    </source>
</evidence>
<evidence type="ECO:0000256" key="1">
    <source>
        <dbReference type="ARBA" id="ARBA00007347"/>
    </source>
</evidence>
<dbReference type="InterPro" id="IPR013892">
    <property type="entry name" value="Cyt_c_biogenesis_Cmc1-like"/>
</dbReference>
<organism evidence="5">
    <name type="scientific">Pycnococcus provasolii</name>
    <dbReference type="NCBI Taxonomy" id="41880"/>
    <lineage>
        <taxon>Eukaryota</taxon>
        <taxon>Viridiplantae</taxon>
        <taxon>Chlorophyta</taxon>
        <taxon>Pseudoscourfieldiophyceae</taxon>
        <taxon>Pseudoscourfieldiales</taxon>
        <taxon>Pycnococcaceae</taxon>
        <taxon>Pycnococcus</taxon>
    </lineage>
</organism>
<sequence>MSDASSSGVSGSPIKGGVSKRAESGLRYMMVEEARRRCASMFEAYASCTSTTFFLAVPWSCRGDLDALNACLHRYTTDAVLDEYKRRWIAAGAPSDFKEALKKVASS</sequence>
<dbReference type="AlphaFoldDB" id="A0A7S2YZ43"/>
<reference evidence="5" key="1">
    <citation type="submission" date="2021-01" db="EMBL/GenBank/DDBJ databases">
        <authorList>
            <person name="Corre E."/>
            <person name="Pelletier E."/>
            <person name="Niang G."/>
            <person name="Scheremetjew M."/>
            <person name="Finn R."/>
            <person name="Kale V."/>
            <person name="Holt S."/>
            <person name="Cochrane G."/>
            <person name="Meng A."/>
            <person name="Brown T."/>
            <person name="Cohen L."/>
        </authorList>
    </citation>
    <scope>NUCLEOTIDE SEQUENCE</scope>
    <source>
        <strain evidence="5">RCC2336</strain>
    </source>
</reference>
<comment type="subcellular location">
    <subcellularLocation>
        <location evidence="3">Mitochondrion</location>
    </subcellularLocation>
</comment>
<feature type="region of interest" description="Disordered" evidence="4">
    <location>
        <begin position="1"/>
        <end position="21"/>
    </location>
</feature>
<evidence type="ECO:0000256" key="3">
    <source>
        <dbReference type="RuleBase" id="RU364104"/>
    </source>
</evidence>
<evidence type="ECO:0000256" key="2">
    <source>
        <dbReference type="ARBA" id="ARBA00023157"/>
    </source>
</evidence>
<comment type="similarity">
    <text evidence="1 3">Belongs to the CMC family.</text>
</comment>
<dbReference type="EMBL" id="HBHV01004021">
    <property type="protein sequence ID" value="CAE0013483.1"/>
    <property type="molecule type" value="Transcribed_RNA"/>
</dbReference>
<name>A0A7S2YZ43_9CHLO</name>
<gene>
    <name evidence="5" type="ORF">PPRO1316_LOCUS2761</name>
</gene>